<evidence type="ECO:0000313" key="1">
    <source>
        <dbReference type="EMBL" id="KAE9052033.1"/>
    </source>
</evidence>
<gene>
    <name evidence="1" type="ORF">PR001_g888</name>
</gene>
<accession>A0A6A3P507</accession>
<sequence length="111" mass="13006">MAQASHVLFNFFRYTQFMRRFGARVETLAKRQRAAAVLLQNAYRAKQARARFYELKVRVEDQRRQEILTHMWNNASKSGGGNCSDVDVEVEDRVMVTSIVLKRNVQSRLRI</sequence>
<evidence type="ECO:0000313" key="2">
    <source>
        <dbReference type="Proteomes" id="UP000429607"/>
    </source>
</evidence>
<reference evidence="1 2" key="1">
    <citation type="submission" date="2018-09" db="EMBL/GenBank/DDBJ databases">
        <title>Genomic investigation of the strawberry pathogen Phytophthora fragariae indicates pathogenicity is determined by transcriptional variation in three key races.</title>
        <authorList>
            <person name="Adams T.M."/>
            <person name="Armitage A.D."/>
            <person name="Sobczyk M.K."/>
            <person name="Bates H.J."/>
            <person name="Dunwell J.M."/>
            <person name="Nellist C.F."/>
            <person name="Harrison R.J."/>
        </authorList>
    </citation>
    <scope>NUCLEOTIDE SEQUENCE [LARGE SCALE GENOMIC DNA]</scope>
    <source>
        <strain evidence="1 2">SCRP249</strain>
    </source>
</reference>
<proteinExistence type="predicted"/>
<dbReference type="Proteomes" id="UP000429607">
    <property type="component" value="Unassembled WGS sequence"/>
</dbReference>
<comment type="caution">
    <text evidence="1">The sequence shown here is derived from an EMBL/GenBank/DDBJ whole genome shotgun (WGS) entry which is preliminary data.</text>
</comment>
<dbReference type="PROSITE" id="PS50096">
    <property type="entry name" value="IQ"/>
    <property type="match status" value="1"/>
</dbReference>
<dbReference type="EMBL" id="QXFV01000025">
    <property type="protein sequence ID" value="KAE9052033.1"/>
    <property type="molecule type" value="Genomic_DNA"/>
</dbReference>
<protein>
    <submittedName>
        <fullName evidence="1">Uncharacterized protein</fullName>
    </submittedName>
</protein>
<organism evidence="1 2">
    <name type="scientific">Phytophthora rubi</name>
    <dbReference type="NCBI Taxonomy" id="129364"/>
    <lineage>
        <taxon>Eukaryota</taxon>
        <taxon>Sar</taxon>
        <taxon>Stramenopiles</taxon>
        <taxon>Oomycota</taxon>
        <taxon>Peronosporomycetes</taxon>
        <taxon>Peronosporales</taxon>
        <taxon>Peronosporaceae</taxon>
        <taxon>Phytophthora</taxon>
    </lineage>
</organism>
<dbReference type="AlphaFoldDB" id="A0A6A3P507"/>
<name>A0A6A3P507_9STRA</name>